<dbReference type="AlphaFoldDB" id="A0A9P4S968"/>
<evidence type="ECO:0000313" key="2">
    <source>
        <dbReference type="Proteomes" id="UP000799429"/>
    </source>
</evidence>
<name>A0A9P4S968_9PEZI</name>
<accession>A0A9P4S968</accession>
<dbReference type="EMBL" id="MU006100">
    <property type="protein sequence ID" value="KAF2837363.1"/>
    <property type="molecule type" value="Genomic_DNA"/>
</dbReference>
<organism evidence="1 2">
    <name type="scientific">Patellaria atrata CBS 101060</name>
    <dbReference type="NCBI Taxonomy" id="1346257"/>
    <lineage>
        <taxon>Eukaryota</taxon>
        <taxon>Fungi</taxon>
        <taxon>Dikarya</taxon>
        <taxon>Ascomycota</taxon>
        <taxon>Pezizomycotina</taxon>
        <taxon>Dothideomycetes</taxon>
        <taxon>Dothideomycetes incertae sedis</taxon>
        <taxon>Patellariales</taxon>
        <taxon>Patellariaceae</taxon>
        <taxon>Patellaria</taxon>
    </lineage>
</organism>
<dbReference type="Proteomes" id="UP000799429">
    <property type="component" value="Unassembled WGS sequence"/>
</dbReference>
<reference evidence="1" key="1">
    <citation type="journal article" date="2020" name="Stud. Mycol.">
        <title>101 Dothideomycetes genomes: a test case for predicting lifestyles and emergence of pathogens.</title>
        <authorList>
            <person name="Haridas S."/>
            <person name="Albert R."/>
            <person name="Binder M."/>
            <person name="Bloem J."/>
            <person name="Labutti K."/>
            <person name="Salamov A."/>
            <person name="Andreopoulos B."/>
            <person name="Baker S."/>
            <person name="Barry K."/>
            <person name="Bills G."/>
            <person name="Bluhm B."/>
            <person name="Cannon C."/>
            <person name="Castanera R."/>
            <person name="Culley D."/>
            <person name="Daum C."/>
            <person name="Ezra D."/>
            <person name="Gonzalez J."/>
            <person name="Henrissat B."/>
            <person name="Kuo A."/>
            <person name="Liang C."/>
            <person name="Lipzen A."/>
            <person name="Lutzoni F."/>
            <person name="Magnuson J."/>
            <person name="Mondo S."/>
            <person name="Nolan M."/>
            <person name="Ohm R."/>
            <person name="Pangilinan J."/>
            <person name="Park H.-J."/>
            <person name="Ramirez L."/>
            <person name="Alfaro M."/>
            <person name="Sun H."/>
            <person name="Tritt A."/>
            <person name="Yoshinaga Y."/>
            <person name="Zwiers L.-H."/>
            <person name="Turgeon B."/>
            <person name="Goodwin S."/>
            <person name="Spatafora J."/>
            <person name="Crous P."/>
            <person name="Grigoriev I."/>
        </authorList>
    </citation>
    <scope>NUCLEOTIDE SEQUENCE</scope>
    <source>
        <strain evidence="1">CBS 101060</strain>
    </source>
</reference>
<comment type="caution">
    <text evidence="1">The sequence shown here is derived from an EMBL/GenBank/DDBJ whole genome shotgun (WGS) entry which is preliminary data.</text>
</comment>
<proteinExistence type="predicted"/>
<protein>
    <submittedName>
        <fullName evidence="1">Uncharacterized protein</fullName>
    </submittedName>
</protein>
<gene>
    <name evidence="1" type="ORF">M501DRAFT_203966</name>
</gene>
<keyword evidence="2" id="KW-1185">Reference proteome</keyword>
<evidence type="ECO:0000313" key="1">
    <source>
        <dbReference type="EMBL" id="KAF2837363.1"/>
    </source>
</evidence>
<sequence length="80" mass="9433">MFISRFISFFHKIQAYGMFTQFLIIPLPLDSPFDIYLRASCFFSWTVSVVGIVLYPDDREEVELRRVASCIKKFNLILMT</sequence>